<keyword evidence="4 5" id="KW-0687">Ribonucleoprotein</keyword>
<gene>
    <name evidence="5" type="primary">rplY</name>
    <name evidence="5" type="synonym">ctc</name>
    <name evidence="8" type="ORF">AR543_10165</name>
</gene>
<evidence type="ECO:0000259" key="6">
    <source>
        <dbReference type="Pfam" id="PF01386"/>
    </source>
</evidence>
<dbReference type="EMBL" id="CP013023">
    <property type="protein sequence ID" value="ANF96329.1"/>
    <property type="molecule type" value="Genomic_DNA"/>
</dbReference>
<keyword evidence="9" id="KW-1185">Reference proteome</keyword>
<sequence>MPGGNLLSNLIELSTRTHEQKSQNKNLRKEGKIPAIVYGKEFGSRSVSVGEKALLLAIKENGHAILNASIPEIGNKPVVIQNIQRDALTNKIIHIDFHQLNMNAAMDSMVTIHFVGEPAGVKAGGSLQTELYEIETRCMPDKLLSAFEVDISGMEIGDSLLVSDLQLHEGVEVLSEPTAVMIRVAPQVQATEETTEEPTA</sequence>
<dbReference type="STRING" id="1616788.AR543_10165"/>
<dbReference type="Pfam" id="PF14693">
    <property type="entry name" value="Ribosomal_TL5_C"/>
    <property type="match status" value="1"/>
</dbReference>
<dbReference type="CDD" id="cd00495">
    <property type="entry name" value="Ribosomal_L25_TL5_CTC"/>
    <property type="match status" value="1"/>
</dbReference>
<evidence type="ECO:0000259" key="7">
    <source>
        <dbReference type="Pfam" id="PF14693"/>
    </source>
</evidence>
<dbReference type="Gene3D" id="2.40.240.10">
    <property type="entry name" value="Ribosomal Protein L25, Chain P"/>
    <property type="match status" value="1"/>
</dbReference>
<feature type="domain" description="Large ribosomal subunit protein bL25 L25" evidence="6">
    <location>
        <begin position="12"/>
        <end position="97"/>
    </location>
</feature>
<dbReference type="KEGG" id="pbv:AR543_10165"/>
<keyword evidence="3 5" id="KW-0689">Ribosomal protein</keyword>
<evidence type="ECO:0000256" key="1">
    <source>
        <dbReference type="ARBA" id="ARBA00022730"/>
    </source>
</evidence>
<dbReference type="Gene3D" id="2.170.120.20">
    <property type="entry name" value="Ribosomal protein L25, beta domain"/>
    <property type="match status" value="1"/>
</dbReference>
<evidence type="ECO:0000313" key="9">
    <source>
        <dbReference type="Proteomes" id="UP000078148"/>
    </source>
</evidence>
<accession>A0A172ZFL5</accession>
<dbReference type="InterPro" id="IPR020930">
    <property type="entry name" value="Ribosomal_uL5_bac-type"/>
</dbReference>
<dbReference type="NCBIfam" id="TIGR00731">
    <property type="entry name" value="bL25_bact_ctc"/>
    <property type="match status" value="1"/>
</dbReference>
<keyword evidence="1 5" id="KW-0699">rRNA-binding</keyword>
<organism evidence="8 9">
    <name type="scientific">Paenibacillus bovis</name>
    <dbReference type="NCBI Taxonomy" id="1616788"/>
    <lineage>
        <taxon>Bacteria</taxon>
        <taxon>Bacillati</taxon>
        <taxon>Bacillota</taxon>
        <taxon>Bacilli</taxon>
        <taxon>Bacillales</taxon>
        <taxon>Paenibacillaceae</taxon>
        <taxon>Paenibacillus</taxon>
    </lineage>
</organism>
<dbReference type="InterPro" id="IPR020056">
    <property type="entry name" value="Rbsml_bL25/Gln-tRNA_synth_N"/>
</dbReference>
<dbReference type="GO" id="GO:0008097">
    <property type="term" value="F:5S rRNA binding"/>
    <property type="evidence" value="ECO:0007669"/>
    <property type="project" value="InterPro"/>
</dbReference>
<dbReference type="InterPro" id="IPR029751">
    <property type="entry name" value="Ribosomal_L25_dom"/>
</dbReference>
<evidence type="ECO:0000256" key="4">
    <source>
        <dbReference type="ARBA" id="ARBA00023274"/>
    </source>
</evidence>
<keyword evidence="2 5" id="KW-0694">RNA-binding</keyword>
<dbReference type="InterPro" id="IPR020057">
    <property type="entry name" value="Ribosomal_bL25_b-dom"/>
</dbReference>
<dbReference type="InterPro" id="IPR037121">
    <property type="entry name" value="Ribosomal_bL25_C"/>
</dbReference>
<comment type="function">
    <text evidence="5">This is one of the proteins that binds to the 5S RNA in the ribosome where it forms part of the central protuberance.</text>
</comment>
<dbReference type="Pfam" id="PF01386">
    <property type="entry name" value="Ribosomal_L25p"/>
    <property type="match status" value="1"/>
</dbReference>
<reference evidence="8 9" key="2">
    <citation type="journal article" date="2016" name="Int. J. Syst. Evol. Microbiol.">
        <title>Paenibacillus bovis sp. nov., isolated from raw yak (Bos grunniens) milk.</title>
        <authorList>
            <person name="Gao C."/>
            <person name="Han J."/>
            <person name="Liu Z."/>
            <person name="Xu X."/>
            <person name="Hang F."/>
            <person name="Wu Z."/>
        </authorList>
    </citation>
    <scope>NUCLEOTIDE SEQUENCE [LARGE SCALE GENOMIC DNA]</scope>
    <source>
        <strain evidence="8 9">BD3526</strain>
    </source>
</reference>
<dbReference type="PANTHER" id="PTHR33284">
    <property type="entry name" value="RIBOSOMAL PROTEIN L25/GLN-TRNA SYNTHETASE, ANTI-CODON-BINDING DOMAIN-CONTAINING PROTEIN"/>
    <property type="match status" value="1"/>
</dbReference>
<dbReference type="AlphaFoldDB" id="A0A172ZFL5"/>
<evidence type="ECO:0000256" key="5">
    <source>
        <dbReference type="HAMAP-Rule" id="MF_01334"/>
    </source>
</evidence>
<dbReference type="GO" id="GO:0006412">
    <property type="term" value="P:translation"/>
    <property type="evidence" value="ECO:0007669"/>
    <property type="project" value="UniProtKB-UniRule"/>
</dbReference>
<reference evidence="9" key="1">
    <citation type="submission" date="2015-10" db="EMBL/GenBank/DDBJ databases">
        <title>Genome of Paenibacillus bovis sp. nov.</title>
        <authorList>
            <person name="Wu Z."/>
            <person name="Gao C."/>
            <person name="Liu Z."/>
            <person name="Zheng H."/>
        </authorList>
    </citation>
    <scope>NUCLEOTIDE SEQUENCE [LARGE SCALE GENOMIC DNA]</scope>
    <source>
        <strain evidence="9">BD3526</strain>
    </source>
</reference>
<comment type="subunit">
    <text evidence="5">Part of the 50S ribosomal subunit; part of the 5S rRNA/L5/L18/L25 subcomplex. Contacts the 5S rRNA. Binds to the 5S rRNA independently of L5 and L18.</text>
</comment>
<dbReference type="PANTHER" id="PTHR33284:SF1">
    <property type="entry name" value="RIBOSOMAL PROTEIN L25_GLN-TRNA SYNTHETASE, ANTI-CODON-BINDING DOMAIN-CONTAINING PROTEIN"/>
    <property type="match status" value="1"/>
</dbReference>
<dbReference type="GO" id="GO:0003735">
    <property type="term" value="F:structural constituent of ribosome"/>
    <property type="evidence" value="ECO:0007669"/>
    <property type="project" value="InterPro"/>
</dbReference>
<dbReference type="Proteomes" id="UP000078148">
    <property type="component" value="Chromosome"/>
</dbReference>
<name>A0A172ZFL5_9BACL</name>
<dbReference type="SUPFAM" id="SSF50715">
    <property type="entry name" value="Ribosomal protein L25-like"/>
    <property type="match status" value="1"/>
</dbReference>
<comment type="similarity">
    <text evidence="5">Belongs to the bacterial ribosomal protein bL25 family. CTC subfamily.</text>
</comment>
<evidence type="ECO:0000256" key="2">
    <source>
        <dbReference type="ARBA" id="ARBA00022884"/>
    </source>
</evidence>
<evidence type="ECO:0000313" key="8">
    <source>
        <dbReference type="EMBL" id="ANF96329.1"/>
    </source>
</evidence>
<feature type="domain" description="Large ribosomal subunit protein bL25 beta" evidence="7">
    <location>
        <begin position="108"/>
        <end position="186"/>
    </location>
</feature>
<protein>
    <recommendedName>
        <fullName evidence="5">Large ribosomal subunit protein bL25</fullName>
    </recommendedName>
    <alternativeName>
        <fullName evidence="5">General stress protein CTC</fullName>
    </alternativeName>
</protein>
<dbReference type="GO" id="GO:0022625">
    <property type="term" value="C:cytosolic large ribosomal subunit"/>
    <property type="evidence" value="ECO:0007669"/>
    <property type="project" value="TreeGrafter"/>
</dbReference>
<dbReference type="HAMAP" id="MF_01334">
    <property type="entry name" value="Ribosomal_bL25_CTC"/>
    <property type="match status" value="1"/>
</dbReference>
<evidence type="ECO:0000256" key="3">
    <source>
        <dbReference type="ARBA" id="ARBA00022980"/>
    </source>
</evidence>
<proteinExistence type="inferred from homology"/>
<dbReference type="InterPro" id="IPR001021">
    <property type="entry name" value="Ribosomal_bL25_long"/>
</dbReference>
<dbReference type="InterPro" id="IPR011035">
    <property type="entry name" value="Ribosomal_bL25/Gln-tRNA_synth"/>
</dbReference>